<evidence type="ECO:0000313" key="2">
    <source>
        <dbReference type="EMBL" id="KAL3762687.1"/>
    </source>
</evidence>
<keyword evidence="3" id="KW-1185">Reference proteome</keyword>
<feature type="transmembrane region" description="Helical" evidence="1">
    <location>
        <begin position="907"/>
        <end position="928"/>
    </location>
</feature>
<dbReference type="AlphaFoldDB" id="A0ABD3MGI9"/>
<keyword evidence="1" id="KW-0812">Transmembrane</keyword>
<keyword evidence="1" id="KW-0472">Membrane</keyword>
<organism evidence="2 3">
    <name type="scientific">Discostella pseudostelligera</name>
    <dbReference type="NCBI Taxonomy" id="259834"/>
    <lineage>
        <taxon>Eukaryota</taxon>
        <taxon>Sar</taxon>
        <taxon>Stramenopiles</taxon>
        <taxon>Ochrophyta</taxon>
        <taxon>Bacillariophyta</taxon>
        <taxon>Coscinodiscophyceae</taxon>
        <taxon>Thalassiosirophycidae</taxon>
        <taxon>Stephanodiscales</taxon>
        <taxon>Stephanodiscaceae</taxon>
        <taxon>Discostella</taxon>
    </lineage>
</organism>
<reference evidence="2 3" key="1">
    <citation type="submission" date="2024-10" db="EMBL/GenBank/DDBJ databases">
        <title>Updated reference genomes for cyclostephanoid diatoms.</title>
        <authorList>
            <person name="Roberts W.R."/>
            <person name="Alverson A.J."/>
        </authorList>
    </citation>
    <scope>NUCLEOTIDE SEQUENCE [LARGE SCALE GENOMIC DNA]</scope>
    <source>
        <strain evidence="2 3">AJA232-27</strain>
    </source>
</reference>
<protein>
    <submittedName>
        <fullName evidence="2">Uncharacterized protein</fullName>
    </submittedName>
</protein>
<evidence type="ECO:0000313" key="3">
    <source>
        <dbReference type="Proteomes" id="UP001530293"/>
    </source>
</evidence>
<accession>A0ABD3MGI9</accession>
<proteinExistence type="predicted"/>
<dbReference type="EMBL" id="JALLBG020000131">
    <property type="protein sequence ID" value="KAL3762687.1"/>
    <property type="molecule type" value="Genomic_DNA"/>
</dbReference>
<gene>
    <name evidence="2" type="ORF">ACHAWU_001632</name>
</gene>
<name>A0ABD3MGI9_9STRA</name>
<comment type="caution">
    <text evidence="2">The sequence shown here is derived from an EMBL/GenBank/DDBJ whole genome shotgun (WGS) entry which is preliminary data.</text>
</comment>
<dbReference type="Proteomes" id="UP001530293">
    <property type="component" value="Unassembled WGS sequence"/>
</dbReference>
<sequence length="958" mass="102915">MVNSKVIRAGGLLILVGCFIAFDRSYNLDVIGDAKQLSVTLLGAARGSMYNTCSGGSKTFQKLTSVNLAEKPATDLKYYFYDINNPKEYLGGSDAVVVEQGPYKLRKHFVAYDVSEKSSSLTTASNPDPKGALEYSTANAYLVLDKDVAATSNLKRNDDLSLTFTGSKVTLPVTKRALASHLSMADSIVNLSPDYLSFLGAMNDEVNMILLMHCSSAQIANIGVDGKNQCTSNELRQTSAPNCACCMMDDQFTLETSRNTGVPPPFTNCHSYFDEEGPVLSKLSLLASYDGGVAIKSAGETKYDGSGEEFTTTLFGQTEIHTALIQSHTVNDLMFGYPSAYLGAVAFDAQLDQAKKSLLSPLSSKELAKRMLTGQLDADLSFKLGNMADYTSKAGSVCFASCLDGSDCSGHAPERHETSNVDKVKLGGIDCKPYTPTFETVAKCQAANAALLINPSDSDFEACVCANGSNEWSTQGCCLAAGKHDGTDLMGAGCLFEVAGIVDPNYVGMDTSIPNTVDLGTALQSWISREASNPSAEFLCPAEGTSIAEHELFGHYEAFDGNTEHVSYFHTGNPRIRQDDVNNPASLEYTSPVTGSSGKYFPPKGLTVKVGTSHISDGFPRKVPHPVYVPSARRAIDFVFEGRRQNFVRNKICGTDTCIVSARLLPLNTTFNLTESGHDGTGLPFNGVKPVGHFSGPSTTGRPEYLHQPLFFAGDEALYTQQDNTHVDSASGNGIKIYRPATDSDPGAFNPSEIGPNYQLVDRAYVELKKDDLQSHIDIEVASGLGARQRMKFGTSYSIWECDPSTNEKCSVAVNSKGANACFPTAGTAALGAMTAADQNDLATLDRNNFTYPCSAANLFTPNVVGGKIVPMYWYEESTIHATANEIDQLAAYAVAYSQSGKTFMTVWALVFVSIFIGFSMLLLCLCFEQNHSFMSAEIQAPIDPTKSSVALPTKSVA</sequence>
<evidence type="ECO:0000256" key="1">
    <source>
        <dbReference type="SAM" id="Phobius"/>
    </source>
</evidence>
<keyword evidence="1" id="KW-1133">Transmembrane helix</keyword>